<accession>A0ABQ5U9H8</accession>
<keyword evidence="2" id="KW-0012">Acyltransferase</keyword>
<reference evidence="4" key="2">
    <citation type="submission" date="2023-01" db="EMBL/GenBank/DDBJ databases">
        <title>Draft genome sequence of Devosia yakushimensis strain NBRC 103855.</title>
        <authorList>
            <person name="Sun Q."/>
            <person name="Mori K."/>
        </authorList>
    </citation>
    <scope>NUCLEOTIDE SEQUENCE</scope>
    <source>
        <strain evidence="4">NBRC 103855</strain>
    </source>
</reference>
<dbReference type="InterPro" id="IPR000182">
    <property type="entry name" value="GNAT_dom"/>
</dbReference>
<dbReference type="SUPFAM" id="SSF55729">
    <property type="entry name" value="Acyl-CoA N-acyltransferases (Nat)"/>
    <property type="match status" value="1"/>
</dbReference>
<reference evidence="4" key="1">
    <citation type="journal article" date="2014" name="Int. J. Syst. Evol. Microbiol.">
        <title>Complete genome of a new Firmicutes species belonging to the dominant human colonic microbiota ('Ruminococcus bicirculans') reveals two chromosomes and a selective capacity to utilize plant glucans.</title>
        <authorList>
            <consortium name="NISC Comparative Sequencing Program"/>
            <person name="Wegmann U."/>
            <person name="Louis P."/>
            <person name="Goesmann A."/>
            <person name="Henrissat B."/>
            <person name="Duncan S.H."/>
            <person name="Flint H.J."/>
        </authorList>
    </citation>
    <scope>NUCLEOTIDE SEQUENCE</scope>
    <source>
        <strain evidence="4">NBRC 103855</strain>
    </source>
</reference>
<dbReference type="PANTHER" id="PTHR43877">
    <property type="entry name" value="AMINOALKYLPHOSPHONATE N-ACETYLTRANSFERASE-RELATED-RELATED"/>
    <property type="match status" value="1"/>
</dbReference>
<protein>
    <recommendedName>
        <fullName evidence="3">N-acetyltransferase domain-containing protein</fullName>
    </recommendedName>
</protein>
<dbReference type="CDD" id="cd04301">
    <property type="entry name" value="NAT_SF"/>
    <property type="match status" value="1"/>
</dbReference>
<dbReference type="RefSeq" id="WP_284387992.1">
    <property type="nucleotide sequence ID" value="NZ_BSNG01000001.1"/>
</dbReference>
<organism evidence="4 5">
    <name type="scientific">Devosia yakushimensis</name>
    <dbReference type="NCBI Taxonomy" id="470028"/>
    <lineage>
        <taxon>Bacteria</taxon>
        <taxon>Pseudomonadati</taxon>
        <taxon>Pseudomonadota</taxon>
        <taxon>Alphaproteobacteria</taxon>
        <taxon>Hyphomicrobiales</taxon>
        <taxon>Devosiaceae</taxon>
        <taxon>Devosia</taxon>
    </lineage>
</organism>
<evidence type="ECO:0000313" key="4">
    <source>
        <dbReference type="EMBL" id="GLQ08790.1"/>
    </source>
</evidence>
<dbReference type="InterPro" id="IPR050832">
    <property type="entry name" value="Bact_Acetyltransf"/>
</dbReference>
<evidence type="ECO:0000259" key="3">
    <source>
        <dbReference type="PROSITE" id="PS51186"/>
    </source>
</evidence>
<proteinExistence type="predicted"/>
<dbReference type="InterPro" id="IPR016181">
    <property type="entry name" value="Acyl_CoA_acyltransferase"/>
</dbReference>
<evidence type="ECO:0000313" key="5">
    <source>
        <dbReference type="Proteomes" id="UP001161406"/>
    </source>
</evidence>
<keyword evidence="5" id="KW-1185">Reference proteome</keyword>
<dbReference type="PROSITE" id="PS51186">
    <property type="entry name" value="GNAT"/>
    <property type="match status" value="1"/>
</dbReference>
<comment type="caution">
    <text evidence="4">The sequence shown here is derived from an EMBL/GenBank/DDBJ whole genome shotgun (WGS) entry which is preliminary data.</text>
</comment>
<dbReference type="Proteomes" id="UP001161406">
    <property type="component" value="Unassembled WGS sequence"/>
</dbReference>
<evidence type="ECO:0000256" key="2">
    <source>
        <dbReference type="ARBA" id="ARBA00023315"/>
    </source>
</evidence>
<name>A0ABQ5U9H8_9HYPH</name>
<dbReference type="Gene3D" id="3.40.630.30">
    <property type="match status" value="1"/>
</dbReference>
<evidence type="ECO:0000256" key="1">
    <source>
        <dbReference type="ARBA" id="ARBA00022679"/>
    </source>
</evidence>
<dbReference type="Pfam" id="PF13508">
    <property type="entry name" value="Acetyltransf_7"/>
    <property type="match status" value="1"/>
</dbReference>
<keyword evidence="1" id="KW-0808">Transferase</keyword>
<sequence length="335" mass="36183">MSQAHSLKPYDTFARLRWANRADAEALSALSGSARGGDFAVENPDQWQQVLDTANLRVLVAVECQILVGACIMRHHPSAALARLSWLAVTPAARGRGIGRLLLETTIDNARAEGAATLQTDTPDSGSVAEHLFATAGFATNMHKTGLSISLWNDHRALSYCDIPLPEHPPVSAAMAPAVALLTAMGALDRSLLMTHRAEKVLAFEIGEGGDELANMVLAAVRRGYFVHLDAPMDMPERLVPDYAERIVTDDGPLNPERLVGRLSRGHLAVLYLQFPRLNADAPCWYLVNGFDGYLFRIANVSAPANPIEAVTASEMRVAIQTSSRGKGFILAKVL</sequence>
<gene>
    <name evidence="4" type="ORF">GCM10007913_07220</name>
</gene>
<dbReference type="EMBL" id="BSNG01000001">
    <property type="protein sequence ID" value="GLQ08790.1"/>
    <property type="molecule type" value="Genomic_DNA"/>
</dbReference>
<feature type="domain" description="N-acetyltransferase" evidence="3">
    <location>
        <begin position="14"/>
        <end position="158"/>
    </location>
</feature>